<dbReference type="EMBL" id="REGA01000008">
    <property type="protein sequence ID" value="RQG94681.1"/>
    <property type="molecule type" value="Genomic_DNA"/>
</dbReference>
<dbReference type="GO" id="GO:0016787">
    <property type="term" value="F:hydrolase activity"/>
    <property type="evidence" value="ECO:0007669"/>
    <property type="project" value="UniProtKB-KW"/>
</dbReference>
<evidence type="ECO:0000256" key="5">
    <source>
        <dbReference type="SAM" id="MobiDB-lite"/>
    </source>
</evidence>
<name>A0A3N6MGC6_NATCH</name>
<evidence type="ECO:0000256" key="3">
    <source>
        <dbReference type="ARBA" id="ARBA00023004"/>
    </source>
</evidence>
<dbReference type="AlphaFoldDB" id="A0A3N6MGC6"/>
<keyword evidence="1" id="KW-0479">Metal-binding</keyword>
<dbReference type="Gene3D" id="3.60.21.10">
    <property type="match status" value="1"/>
</dbReference>
<dbReference type="Proteomes" id="UP000282323">
    <property type="component" value="Unassembled WGS sequence"/>
</dbReference>
<feature type="region of interest" description="Disordered" evidence="5">
    <location>
        <begin position="1"/>
        <end position="27"/>
    </location>
</feature>
<gene>
    <name evidence="7" type="ORF">EA473_11425</name>
</gene>
<evidence type="ECO:0000256" key="1">
    <source>
        <dbReference type="ARBA" id="ARBA00022723"/>
    </source>
</evidence>
<dbReference type="InterPro" id="IPR050884">
    <property type="entry name" value="CNP_phosphodiesterase-III"/>
</dbReference>
<evidence type="ECO:0000313" key="7">
    <source>
        <dbReference type="EMBL" id="RQG94681.1"/>
    </source>
</evidence>
<keyword evidence="2" id="KW-0378">Hydrolase</keyword>
<reference evidence="7 8" key="1">
    <citation type="submission" date="2018-10" db="EMBL/GenBank/DDBJ databases">
        <title>Natrarchaeobius chitinivorans gen. nov., sp. nov., and Natrarchaeobius haloalkaliphilus sp. nov., alkaliphilic, chitin-utilizing haloarchaea from hypersaline alkaline lakes.</title>
        <authorList>
            <person name="Sorokin D.Y."/>
            <person name="Elcheninov A.G."/>
            <person name="Kostrikina N.A."/>
            <person name="Bale N.J."/>
            <person name="Sinninghe Damste J.S."/>
            <person name="Khijniak T.V."/>
            <person name="Kublanov I.V."/>
            <person name="Toshchakov S.V."/>
        </authorList>
    </citation>
    <scope>NUCLEOTIDE SEQUENCE [LARGE SCALE GENOMIC DNA]</scope>
    <source>
        <strain evidence="7 8">AArcht4T</strain>
    </source>
</reference>
<comment type="caution">
    <text evidence="7">The sequence shown here is derived from an EMBL/GenBank/DDBJ whole genome shotgun (WGS) entry which is preliminary data.</text>
</comment>
<organism evidence="7 8">
    <name type="scientific">Natrarchaeobius chitinivorans</name>
    <dbReference type="NCBI Taxonomy" id="1679083"/>
    <lineage>
        <taxon>Archaea</taxon>
        <taxon>Methanobacteriati</taxon>
        <taxon>Methanobacteriota</taxon>
        <taxon>Stenosarchaea group</taxon>
        <taxon>Halobacteria</taxon>
        <taxon>Halobacteriales</taxon>
        <taxon>Natrialbaceae</taxon>
        <taxon>Natrarchaeobius</taxon>
    </lineage>
</organism>
<keyword evidence="3" id="KW-0408">Iron</keyword>
<dbReference type="PANTHER" id="PTHR42988">
    <property type="entry name" value="PHOSPHOHYDROLASE"/>
    <property type="match status" value="1"/>
</dbReference>
<comment type="similarity">
    <text evidence="4">Belongs to the cyclic nucleotide phosphodiesterase class-III family.</text>
</comment>
<accession>A0A3N6MGC6</accession>
<evidence type="ECO:0000256" key="4">
    <source>
        <dbReference type="ARBA" id="ARBA00025742"/>
    </source>
</evidence>
<feature type="domain" description="Calcineurin-like phosphoesterase" evidence="6">
    <location>
        <begin position="35"/>
        <end position="227"/>
    </location>
</feature>
<dbReference type="GO" id="GO:0046872">
    <property type="term" value="F:metal ion binding"/>
    <property type="evidence" value="ECO:0007669"/>
    <property type="project" value="UniProtKB-KW"/>
</dbReference>
<sequence>MNRRSSGNADRGSNDTDAEKSMDFYDNPSSTMGARIGVISDIHMRSGHRSEIRRRLESTATHLREFDPDLIVVLGDVIEEEDERTDAEHVELVDETLEFDCPVRYLAGNHDPVTLSRERLEALFGNDLWGTRRIGDEKLVFLDTSAPWVEGSRGELTDEQLAFLREEIAAGEPVTIFVHHPIHYYDVSNSYWWATYPERAFCGNKKEVTDALDPELVRGTINGHTHENALTNYRGIEHVTLNAFSKETREKPVTGTYAEVVIDDTVAVSVKVADELVRAYEF</sequence>
<dbReference type="InterPro" id="IPR004843">
    <property type="entry name" value="Calcineurin-like_PHP"/>
</dbReference>
<feature type="compositionally biased region" description="Basic and acidic residues" evidence="5">
    <location>
        <begin position="12"/>
        <end position="23"/>
    </location>
</feature>
<evidence type="ECO:0000259" key="6">
    <source>
        <dbReference type="Pfam" id="PF00149"/>
    </source>
</evidence>
<evidence type="ECO:0000256" key="2">
    <source>
        <dbReference type="ARBA" id="ARBA00022801"/>
    </source>
</evidence>
<dbReference type="PANTHER" id="PTHR42988:SF2">
    <property type="entry name" value="CYCLIC NUCLEOTIDE PHOSPHODIESTERASE CBUA0032-RELATED"/>
    <property type="match status" value="1"/>
</dbReference>
<dbReference type="SUPFAM" id="SSF56300">
    <property type="entry name" value="Metallo-dependent phosphatases"/>
    <property type="match status" value="1"/>
</dbReference>
<dbReference type="InterPro" id="IPR029052">
    <property type="entry name" value="Metallo-depent_PP-like"/>
</dbReference>
<dbReference type="Pfam" id="PF00149">
    <property type="entry name" value="Metallophos"/>
    <property type="match status" value="1"/>
</dbReference>
<protein>
    <recommendedName>
        <fullName evidence="6">Calcineurin-like phosphoesterase domain-containing protein</fullName>
    </recommendedName>
</protein>
<proteinExistence type="inferred from homology"/>
<keyword evidence="8" id="KW-1185">Reference proteome</keyword>
<evidence type="ECO:0000313" key="8">
    <source>
        <dbReference type="Proteomes" id="UP000282323"/>
    </source>
</evidence>